<evidence type="ECO:0000313" key="3">
    <source>
        <dbReference type="EMBL" id="DAG01704.1"/>
    </source>
</evidence>
<dbReference type="SUPFAM" id="SSF50685">
    <property type="entry name" value="Barwin-like endoglucanases"/>
    <property type="match status" value="1"/>
</dbReference>
<dbReference type="Pfam" id="PF06725">
    <property type="entry name" value="3D"/>
    <property type="match status" value="1"/>
</dbReference>
<protein>
    <submittedName>
        <fullName evidence="3">Lytic transglycosylase</fullName>
    </submittedName>
</protein>
<feature type="domain" description="3D" evidence="2">
    <location>
        <begin position="126"/>
        <end position="188"/>
    </location>
</feature>
<keyword evidence="1" id="KW-0732">Signal</keyword>
<dbReference type="InterPro" id="IPR051933">
    <property type="entry name" value="Resuscitation_pf_RpfB"/>
</dbReference>
<organism evidence="3">
    <name type="scientific">Siphoviridae sp. ctSMg55</name>
    <dbReference type="NCBI Taxonomy" id="2825509"/>
    <lineage>
        <taxon>Viruses</taxon>
        <taxon>Duplodnaviria</taxon>
        <taxon>Heunggongvirae</taxon>
        <taxon>Uroviricota</taxon>
        <taxon>Caudoviricetes</taxon>
    </lineage>
</organism>
<dbReference type="EMBL" id="BK016197">
    <property type="protein sequence ID" value="DAG01704.1"/>
    <property type="molecule type" value="Genomic_DNA"/>
</dbReference>
<evidence type="ECO:0000256" key="1">
    <source>
        <dbReference type="ARBA" id="ARBA00022729"/>
    </source>
</evidence>
<dbReference type="GO" id="GO:0004553">
    <property type="term" value="F:hydrolase activity, hydrolyzing O-glycosyl compounds"/>
    <property type="evidence" value="ECO:0007669"/>
    <property type="project" value="InterPro"/>
</dbReference>
<sequence length="191" mass="19846">MSKRMEKVQLLGEFALVVVLALAVIEILILGTVRVAAKTDAAAEEPAAARVQRLEYVVVPLASGTEAQAEGPAYAPATHNDLDALRGFDGVLADCTVTYYCCEKRPHICGGGTGKTATGTDVTAGRSAAVDPSVIPLGADIWVDYGDGILQHYVAEDTGSAVGGAHVDLAVATHDEALDLGVQTATVWWAE</sequence>
<dbReference type="InterPro" id="IPR036908">
    <property type="entry name" value="RlpA-like_sf"/>
</dbReference>
<dbReference type="PANTHER" id="PTHR39160:SF4">
    <property type="entry name" value="RESUSCITATION-PROMOTING FACTOR RPFB"/>
    <property type="match status" value="1"/>
</dbReference>
<name>A0A8S5V4M6_9CAUD</name>
<dbReference type="CDD" id="cd14667">
    <property type="entry name" value="3D_containing_proteins"/>
    <property type="match status" value="1"/>
</dbReference>
<dbReference type="GO" id="GO:0019867">
    <property type="term" value="C:outer membrane"/>
    <property type="evidence" value="ECO:0007669"/>
    <property type="project" value="InterPro"/>
</dbReference>
<accession>A0A8S5V4M6</accession>
<dbReference type="InterPro" id="IPR010611">
    <property type="entry name" value="3D_dom"/>
</dbReference>
<dbReference type="PANTHER" id="PTHR39160">
    <property type="entry name" value="CELL WALL-BINDING PROTEIN YOCH"/>
    <property type="match status" value="1"/>
</dbReference>
<dbReference type="GO" id="GO:0009254">
    <property type="term" value="P:peptidoglycan turnover"/>
    <property type="evidence" value="ECO:0007669"/>
    <property type="project" value="InterPro"/>
</dbReference>
<proteinExistence type="predicted"/>
<dbReference type="InterPro" id="IPR059180">
    <property type="entry name" value="3D_YorM"/>
</dbReference>
<reference evidence="3" key="1">
    <citation type="journal article" date="2021" name="Proc. Natl. Acad. Sci. U.S.A.">
        <title>A Catalog of Tens of Thousands of Viruses from Human Metagenomes Reveals Hidden Associations with Chronic Diseases.</title>
        <authorList>
            <person name="Tisza M.J."/>
            <person name="Buck C.B."/>
        </authorList>
    </citation>
    <scope>NUCLEOTIDE SEQUENCE</scope>
    <source>
        <strain evidence="3">CtSMg55</strain>
    </source>
</reference>
<dbReference type="Gene3D" id="2.40.40.10">
    <property type="entry name" value="RlpA-like domain"/>
    <property type="match status" value="1"/>
</dbReference>
<evidence type="ECO:0000259" key="2">
    <source>
        <dbReference type="Pfam" id="PF06725"/>
    </source>
</evidence>